<gene>
    <name evidence="1" type="ORF">D0Y83_03690</name>
</gene>
<dbReference type="GeneID" id="69696388"/>
<sequence>MEIPTLTEIEINLRHCLLLKADDLYFTLAAPADSKVRNEFLGIEVEGLADENLSEAEIASIDLARFAIADRVRLLLGMLERRQLSLQDEHRPDVEFGRNDALDFLEHFLSTLPDVALGGLDLTAARNGEVRRIYELAYAWLNLIETIEGAFYGETESSLTVGDLALLSGLDTRTIRNRCGPDKLIRTSAARTSQDRNSASPAFVHIHALDAVDWLRSRKDFYVSAVDPGWITQRLANANPANSTRGLLMASIVNLGPLASLAPAFDFTVEDARRWFDEGELLPASISEALIQKVQKFEGTL</sequence>
<proteinExistence type="predicted"/>
<organism evidence="1 2">
    <name type="scientific">Qipengyuania flava</name>
    <dbReference type="NCBI Taxonomy" id="192812"/>
    <lineage>
        <taxon>Bacteria</taxon>
        <taxon>Pseudomonadati</taxon>
        <taxon>Pseudomonadota</taxon>
        <taxon>Alphaproteobacteria</taxon>
        <taxon>Sphingomonadales</taxon>
        <taxon>Erythrobacteraceae</taxon>
        <taxon>Qipengyuania</taxon>
    </lineage>
</organism>
<dbReference type="AlphaFoldDB" id="A0A5P6N909"/>
<name>A0A5P6N909_9SPHN</name>
<dbReference type="Proteomes" id="UP000325385">
    <property type="component" value="Chromosome"/>
</dbReference>
<evidence type="ECO:0000313" key="2">
    <source>
        <dbReference type="Proteomes" id="UP000325385"/>
    </source>
</evidence>
<dbReference type="EMBL" id="CP032228">
    <property type="protein sequence ID" value="QFI62472.1"/>
    <property type="molecule type" value="Genomic_DNA"/>
</dbReference>
<protein>
    <submittedName>
        <fullName evidence="1">Uncharacterized protein</fullName>
    </submittedName>
</protein>
<accession>A0A5P6N909</accession>
<dbReference type="RefSeq" id="WP_151885014.1">
    <property type="nucleotide sequence ID" value="NZ_CP032228.1"/>
</dbReference>
<evidence type="ECO:0000313" key="1">
    <source>
        <dbReference type="EMBL" id="QFI62472.1"/>
    </source>
</evidence>
<reference evidence="2" key="1">
    <citation type="submission" date="2018-09" db="EMBL/GenBank/DDBJ databases">
        <title>Nocardia yunnanensis sp. nov., an actinomycete isolated from a soil sample.</title>
        <authorList>
            <person name="Zhang J."/>
        </authorList>
    </citation>
    <scope>NUCLEOTIDE SEQUENCE [LARGE SCALE GENOMIC DNA]</scope>
    <source>
        <strain evidence="2">21-3</strain>
    </source>
</reference>